<dbReference type="Pfam" id="PF02931">
    <property type="entry name" value="Neur_chan_LBD"/>
    <property type="match status" value="1"/>
</dbReference>
<dbReference type="InterPro" id="IPR036734">
    <property type="entry name" value="Neur_chan_lig-bd_sf"/>
</dbReference>
<evidence type="ECO:0000256" key="5">
    <source>
        <dbReference type="SAM" id="Phobius"/>
    </source>
</evidence>
<evidence type="ECO:0000256" key="1">
    <source>
        <dbReference type="ARBA" id="ARBA00004141"/>
    </source>
</evidence>
<keyword evidence="9" id="KW-1185">Reference proteome</keyword>
<evidence type="ECO:0000256" key="3">
    <source>
        <dbReference type="ARBA" id="ARBA00022989"/>
    </source>
</evidence>
<gene>
    <name evidence="8" type="ORF">Q7C36_017256</name>
</gene>
<dbReference type="PANTHER" id="PTHR18945">
    <property type="entry name" value="NEUROTRANSMITTER GATED ION CHANNEL"/>
    <property type="match status" value="1"/>
</dbReference>
<dbReference type="InterPro" id="IPR019392">
    <property type="entry name" value="Miga"/>
</dbReference>
<feature type="domain" description="Neurotransmitter-gated ion-channel ligand-binding" evidence="6">
    <location>
        <begin position="380"/>
        <end position="506"/>
    </location>
</feature>
<evidence type="ECO:0000256" key="4">
    <source>
        <dbReference type="ARBA" id="ARBA00023136"/>
    </source>
</evidence>
<keyword evidence="2 5" id="KW-0812">Transmembrane</keyword>
<evidence type="ECO:0000313" key="8">
    <source>
        <dbReference type="EMBL" id="KAK2829266.1"/>
    </source>
</evidence>
<feature type="transmembrane region" description="Helical" evidence="5">
    <location>
        <begin position="599"/>
        <end position="618"/>
    </location>
</feature>
<dbReference type="SUPFAM" id="SSF90112">
    <property type="entry name" value="Neurotransmitter-gated ion-channel transmembrane pore"/>
    <property type="match status" value="1"/>
</dbReference>
<keyword evidence="4 5" id="KW-0472">Membrane</keyword>
<dbReference type="InterPro" id="IPR006202">
    <property type="entry name" value="Neur_chan_lig-bd"/>
</dbReference>
<dbReference type="GO" id="GO:0008053">
    <property type="term" value="P:mitochondrial fusion"/>
    <property type="evidence" value="ECO:0007669"/>
    <property type="project" value="InterPro"/>
</dbReference>
<dbReference type="Gene3D" id="2.70.170.10">
    <property type="entry name" value="Neurotransmitter-gated ion-channel ligand-binding domain"/>
    <property type="match status" value="1"/>
</dbReference>
<comment type="subcellular location">
    <subcellularLocation>
        <location evidence="1">Membrane</location>
        <topology evidence="1">Multi-pass membrane protein</topology>
    </subcellularLocation>
</comment>
<sequence length="722" mass="80682">MLHMKTFLSGRSSGTVRGLTCAAGLIALATAGYYAYRRLKRTSDLRAAEREAAQGSVVGVDVEEVLICTEADPQTSTVVLVTETNPQLLNTSLDPEKSAVILLSHHHGTRQLHSAWQNIQFFSSQSCSFVSESLEVRRYIACLVRGPEVLLWWITTTKMSSNHWGAFSSTTQETLITCIQRVCGSVRALVACHHEETTVHVPYEDGEQTIYQVSRSYLRMDVDGQVDMSHEEEGSFFTPHADSEVQSEFEESDVELPPEEQEVPFISLYLTGRGITDLVLKLPAVREAFSRMMSSIHSKNFLYVAGKQILMRLAAANKQDPRGVQRAYDEVIRFLREPSYQEMIEAEVLDAQLYHFNLLDVFFELIFFSCLINGLPPEANTQTMQFSSRFKINMEWTDPDLKWSDTNYTFNEIMLPVRKIWTPDLIVENAIYLNIKPATEDIVVKRDGTVNYAIVMYTTILCRINLLTYPFAEGSCPVAINGWSQSSCGLQIQYGSLSAQIGDGTEWTTLSVNLQNDTEAKNHNYIYVTISSNPFKAMVSLVLPSALIMIADLVSFALPLDGGKRSSFKITLVLSFTMFLLILTDYLPNTGTCSPLIRYHFCFCMFVLVLSMLISMVFTKVATEGNILCCKLPKTIYQLATCFKLFCVDQLTAKLEGSFQLRGFPVSSHLGHLNKNYTYPIIDLHSTSLLCPISGSVGDATPPHGAPLSCSMEDVALPPCLV</sequence>
<feature type="transmembrane region" description="Helical" evidence="5">
    <location>
        <begin position="537"/>
        <end position="558"/>
    </location>
</feature>
<dbReference type="Gene3D" id="1.20.58.390">
    <property type="entry name" value="Neurotransmitter-gated ion-channel transmembrane domain"/>
    <property type="match status" value="1"/>
</dbReference>
<dbReference type="Pfam" id="PF02932">
    <property type="entry name" value="Neur_chan_memb"/>
    <property type="match status" value="1"/>
</dbReference>
<reference evidence="8" key="1">
    <citation type="submission" date="2023-08" db="EMBL/GenBank/DDBJ databases">
        <title>Pelteobagrus vachellii genome.</title>
        <authorList>
            <person name="Liu H."/>
        </authorList>
    </citation>
    <scope>NUCLEOTIDE SEQUENCE</scope>
    <source>
        <strain evidence="8">PRFRI_2022a</strain>
        <tissue evidence="8">Muscle</tissue>
    </source>
</reference>
<keyword evidence="3 5" id="KW-1133">Transmembrane helix</keyword>
<dbReference type="EMBL" id="JAVHJS010000018">
    <property type="protein sequence ID" value="KAK2829266.1"/>
    <property type="molecule type" value="Genomic_DNA"/>
</dbReference>
<evidence type="ECO:0000313" key="9">
    <source>
        <dbReference type="Proteomes" id="UP001187315"/>
    </source>
</evidence>
<evidence type="ECO:0000256" key="2">
    <source>
        <dbReference type="ARBA" id="ARBA00022692"/>
    </source>
</evidence>
<dbReference type="InterPro" id="IPR006201">
    <property type="entry name" value="Neur_channel"/>
</dbReference>
<name>A0AA88M2R0_TACVA</name>
<dbReference type="GO" id="GO:0005230">
    <property type="term" value="F:extracellular ligand-gated monoatomic ion channel activity"/>
    <property type="evidence" value="ECO:0007669"/>
    <property type="project" value="InterPro"/>
</dbReference>
<dbReference type="Pfam" id="PF10265">
    <property type="entry name" value="Miga"/>
    <property type="match status" value="1"/>
</dbReference>
<dbReference type="InterPro" id="IPR006029">
    <property type="entry name" value="Neurotrans-gated_channel_TM"/>
</dbReference>
<feature type="transmembrane region" description="Helical" evidence="5">
    <location>
        <begin position="16"/>
        <end position="36"/>
    </location>
</feature>
<dbReference type="InterPro" id="IPR038050">
    <property type="entry name" value="Neuro_actylchol_rec"/>
</dbReference>
<proteinExistence type="predicted"/>
<feature type="transmembrane region" description="Helical" evidence="5">
    <location>
        <begin position="570"/>
        <end position="587"/>
    </location>
</feature>
<organism evidence="8 9">
    <name type="scientific">Tachysurus vachellii</name>
    <name type="common">Darkbarbel catfish</name>
    <name type="synonym">Pelteobagrus vachellii</name>
    <dbReference type="NCBI Taxonomy" id="175792"/>
    <lineage>
        <taxon>Eukaryota</taxon>
        <taxon>Metazoa</taxon>
        <taxon>Chordata</taxon>
        <taxon>Craniata</taxon>
        <taxon>Vertebrata</taxon>
        <taxon>Euteleostomi</taxon>
        <taxon>Actinopterygii</taxon>
        <taxon>Neopterygii</taxon>
        <taxon>Teleostei</taxon>
        <taxon>Ostariophysi</taxon>
        <taxon>Siluriformes</taxon>
        <taxon>Bagridae</taxon>
        <taxon>Tachysurus</taxon>
    </lineage>
</organism>
<feature type="domain" description="Neurotransmitter-gated ion-channel transmembrane" evidence="7">
    <location>
        <begin position="541"/>
        <end position="617"/>
    </location>
</feature>
<evidence type="ECO:0000259" key="7">
    <source>
        <dbReference type="Pfam" id="PF02932"/>
    </source>
</evidence>
<dbReference type="SUPFAM" id="SSF63712">
    <property type="entry name" value="Nicotinic receptor ligand binding domain-like"/>
    <property type="match status" value="1"/>
</dbReference>
<dbReference type="AlphaFoldDB" id="A0AA88M2R0"/>
<protein>
    <submittedName>
        <fullName evidence="8">Uncharacterized protein</fullName>
    </submittedName>
</protein>
<dbReference type="Proteomes" id="UP001187315">
    <property type="component" value="Unassembled WGS sequence"/>
</dbReference>
<comment type="caution">
    <text evidence="8">The sequence shown here is derived from an EMBL/GenBank/DDBJ whole genome shotgun (WGS) entry which is preliminary data.</text>
</comment>
<accession>A0AA88M2R0</accession>
<dbReference type="InterPro" id="IPR036719">
    <property type="entry name" value="Neuro-gated_channel_TM_sf"/>
</dbReference>
<evidence type="ECO:0000259" key="6">
    <source>
        <dbReference type="Pfam" id="PF02931"/>
    </source>
</evidence>
<dbReference type="GO" id="GO:0016020">
    <property type="term" value="C:membrane"/>
    <property type="evidence" value="ECO:0007669"/>
    <property type="project" value="UniProtKB-SubCell"/>
</dbReference>
<dbReference type="GO" id="GO:0004888">
    <property type="term" value="F:transmembrane signaling receptor activity"/>
    <property type="evidence" value="ECO:0007669"/>
    <property type="project" value="InterPro"/>
</dbReference>